<dbReference type="SUPFAM" id="SSF56112">
    <property type="entry name" value="Protein kinase-like (PK-like)"/>
    <property type="match status" value="1"/>
</dbReference>
<feature type="domain" description="AGC-kinase C-terminal" evidence="13">
    <location>
        <begin position="569"/>
        <end position="648"/>
    </location>
</feature>
<evidence type="ECO:0000259" key="12">
    <source>
        <dbReference type="PROSITE" id="PS50011"/>
    </source>
</evidence>
<evidence type="ECO:0000313" key="14">
    <source>
        <dbReference type="EMBL" id="KAF4504203.1"/>
    </source>
</evidence>
<dbReference type="PROSITE" id="PS50011">
    <property type="entry name" value="PROTEIN_KINASE_DOM"/>
    <property type="match status" value="1"/>
</dbReference>
<keyword evidence="5 10" id="KW-0547">Nucleotide-binding</keyword>
<dbReference type="FunFam" id="3.30.200.20:FF:000109">
    <property type="entry name" value="Non-specific serine/threonine protein kinase"/>
    <property type="match status" value="1"/>
</dbReference>
<sequence>MAGFMANFFPGNKDKTFADADARPCTPIKRAGANNNLINPPSTPQGSPSKKTVPPGAHDLPAALENALTLNNFTAEGPFRLSRPQSVVTPLSPGRKKNAQPLDETSLNVDDSVIHKTASSGSPLKKRGQENTPPPSRLLGTDSPLQHNYAALSRQQLYEPRERPLTPAPKKFNTSRGLTPEEREILNKPNIKRLVNVTQLYFLDYYFDLLTYVGARQNRLAAFKADYPPPPATDEQSHAQMWSKYTGRERANLRKRRVRLRQGDFQILTQVGQGGYGQVFLAQKKDTREVCALKVMSKKLLFKLDEVRHVLTERDILTSSQSDWLVRLLYSFQDDKSIYLAMEYVPGGDFRTLLNNTGVLSNRHARFYIAEMFCSVNALHQLGYIHRDLKPENFLVDSTGHVKLTDFGLAAGLLAPARIESMRIKLEEASATSVPFGKPMDQRTVAERRESYRNMRQNDVNYAKSIVGSPDYMAPEVLRGEEYDFTVDYWSLGCMLFEALTGFPPFAGASPDETWRNLKHWKDVLKRPVWEDPSYFLSNRTWSFMTTCINSRTRRFSNIQDIYGHQYFAEVEWETLRETRAPFVPELDSDTDAGYFDDFSNEADMAKYKEVHDKQAALESMADRDEAMSKSLFVGFTFRHRKPVGEDGSSPRKKTPTSDAEPFGTML</sequence>
<dbReference type="InterPro" id="IPR000961">
    <property type="entry name" value="AGC-kinase_C"/>
</dbReference>
<dbReference type="Pfam" id="PF00069">
    <property type="entry name" value="Pkinase"/>
    <property type="match status" value="2"/>
</dbReference>
<dbReference type="EMBL" id="JAAVMX010000011">
    <property type="protein sequence ID" value="KAF4504203.1"/>
    <property type="molecule type" value="Genomic_DNA"/>
</dbReference>
<dbReference type="PROSITE" id="PS51285">
    <property type="entry name" value="AGC_KINASE_CTER"/>
    <property type="match status" value="1"/>
</dbReference>
<dbReference type="CDD" id="cd21776">
    <property type="entry name" value="MobB_Sid2p-like"/>
    <property type="match status" value="1"/>
</dbReference>
<dbReference type="Gene3D" id="3.30.200.20">
    <property type="entry name" value="Phosphorylase Kinase, domain 1"/>
    <property type="match status" value="2"/>
</dbReference>
<dbReference type="InterPro" id="IPR011009">
    <property type="entry name" value="Kinase-like_dom_sf"/>
</dbReference>
<dbReference type="PANTHER" id="PTHR24356">
    <property type="entry name" value="SERINE/THREONINE-PROTEIN KINASE"/>
    <property type="match status" value="1"/>
</dbReference>
<dbReference type="CDD" id="cd05600">
    <property type="entry name" value="STKc_Sid2p_like"/>
    <property type="match status" value="1"/>
</dbReference>
<dbReference type="GO" id="GO:0005816">
    <property type="term" value="C:spindle pole body"/>
    <property type="evidence" value="ECO:0007669"/>
    <property type="project" value="TreeGrafter"/>
</dbReference>
<dbReference type="GO" id="GO:0005524">
    <property type="term" value="F:ATP binding"/>
    <property type="evidence" value="ECO:0007669"/>
    <property type="project" value="UniProtKB-UniRule"/>
</dbReference>
<dbReference type="Proteomes" id="UP000557566">
    <property type="component" value="Unassembled WGS sequence"/>
</dbReference>
<keyword evidence="15" id="KW-1185">Reference proteome</keyword>
<dbReference type="InterPro" id="IPR000719">
    <property type="entry name" value="Prot_kinase_dom"/>
</dbReference>
<dbReference type="GO" id="GO:0035556">
    <property type="term" value="P:intracellular signal transduction"/>
    <property type="evidence" value="ECO:0007669"/>
    <property type="project" value="TreeGrafter"/>
</dbReference>
<dbReference type="InterPro" id="IPR008271">
    <property type="entry name" value="Ser/Thr_kinase_AS"/>
</dbReference>
<dbReference type="PANTHER" id="PTHR24356:SF417">
    <property type="entry name" value="CELL CYCLE PROTEIN KINASE DBF2-RELATED"/>
    <property type="match status" value="1"/>
</dbReference>
<evidence type="ECO:0000256" key="5">
    <source>
        <dbReference type="ARBA" id="ARBA00022741"/>
    </source>
</evidence>
<evidence type="ECO:0000256" key="9">
    <source>
        <dbReference type="ARBA" id="ARBA00048679"/>
    </source>
</evidence>
<evidence type="ECO:0000256" key="3">
    <source>
        <dbReference type="ARBA" id="ARBA00022553"/>
    </source>
</evidence>
<dbReference type="FunFam" id="1.10.510.10:FF:000319">
    <property type="entry name" value="Non-specific serine/threonine protein kinase"/>
    <property type="match status" value="1"/>
</dbReference>
<feature type="region of interest" description="Disordered" evidence="11">
    <location>
        <begin position="84"/>
        <end position="179"/>
    </location>
</feature>
<dbReference type="PROSITE" id="PS00108">
    <property type="entry name" value="PROTEIN_KINASE_ST"/>
    <property type="match status" value="1"/>
</dbReference>
<evidence type="ECO:0000256" key="4">
    <source>
        <dbReference type="ARBA" id="ARBA00022679"/>
    </source>
</evidence>
<comment type="catalytic activity">
    <reaction evidence="9">
        <text>L-seryl-[protein] + ATP = O-phospho-L-seryl-[protein] + ADP + H(+)</text>
        <dbReference type="Rhea" id="RHEA:17989"/>
        <dbReference type="Rhea" id="RHEA-COMP:9863"/>
        <dbReference type="Rhea" id="RHEA-COMP:11604"/>
        <dbReference type="ChEBI" id="CHEBI:15378"/>
        <dbReference type="ChEBI" id="CHEBI:29999"/>
        <dbReference type="ChEBI" id="CHEBI:30616"/>
        <dbReference type="ChEBI" id="CHEBI:83421"/>
        <dbReference type="ChEBI" id="CHEBI:456216"/>
        <dbReference type="EC" id="2.7.11.1"/>
    </reaction>
</comment>
<evidence type="ECO:0000256" key="8">
    <source>
        <dbReference type="ARBA" id="ARBA00047899"/>
    </source>
</evidence>
<feature type="region of interest" description="Disordered" evidence="11">
    <location>
        <begin position="12"/>
        <end position="59"/>
    </location>
</feature>
<evidence type="ECO:0000256" key="10">
    <source>
        <dbReference type="PROSITE-ProRule" id="PRU10141"/>
    </source>
</evidence>
<dbReference type="AlphaFoldDB" id="A0A8H4PIS2"/>
<evidence type="ECO:0000256" key="7">
    <source>
        <dbReference type="ARBA" id="ARBA00022840"/>
    </source>
</evidence>
<dbReference type="OrthoDB" id="18472at2759"/>
<name>A0A8H4PIS2_9HYPO</name>
<evidence type="ECO:0000313" key="15">
    <source>
        <dbReference type="Proteomes" id="UP000557566"/>
    </source>
</evidence>
<dbReference type="InterPro" id="IPR017441">
    <property type="entry name" value="Protein_kinase_ATP_BS"/>
</dbReference>
<dbReference type="InterPro" id="IPR017892">
    <property type="entry name" value="Pkinase_C"/>
</dbReference>
<dbReference type="EC" id="2.7.11.1" evidence="1"/>
<feature type="compositionally biased region" description="Polar residues" evidence="11">
    <location>
        <begin position="33"/>
        <end position="50"/>
    </location>
</feature>
<comment type="catalytic activity">
    <reaction evidence="8">
        <text>L-threonyl-[protein] + ATP = O-phospho-L-threonyl-[protein] + ADP + H(+)</text>
        <dbReference type="Rhea" id="RHEA:46608"/>
        <dbReference type="Rhea" id="RHEA-COMP:11060"/>
        <dbReference type="Rhea" id="RHEA-COMP:11605"/>
        <dbReference type="ChEBI" id="CHEBI:15378"/>
        <dbReference type="ChEBI" id="CHEBI:30013"/>
        <dbReference type="ChEBI" id="CHEBI:30616"/>
        <dbReference type="ChEBI" id="CHEBI:61977"/>
        <dbReference type="ChEBI" id="CHEBI:456216"/>
        <dbReference type="EC" id="2.7.11.1"/>
    </reaction>
</comment>
<dbReference type="PROSITE" id="PS00107">
    <property type="entry name" value="PROTEIN_KINASE_ATP"/>
    <property type="match status" value="1"/>
</dbReference>
<reference evidence="14 15" key="1">
    <citation type="journal article" date="2020" name="Genome Biol. Evol.">
        <title>A new high-quality draft genome assembly of the Chinese cordyceps Ophiocordyceps sinensis.</title>
        <authorList>
            <person name="Shu R."/>
            <person name="Zhang J."/>
            <person name="Meng Q."/>
            <person name="Zhang H."/>
            <person name="Zhou G."/>
            <person name="Li M."/>
            <person name="Wu P."/>
            <person name="Zhao Y."/>
            <person name="Chen C."/>
            <person name="Qin Q."/>
        </authorList>
    </citation>
    <scope>NUCLEOTIDE SEQUENCE [LARGE SCALE GENOMIC DNA]</scope>
    <source>
        <strain evidence="14 15">IOZ07</strain>
    </source>
</reference>
<evidence type="ECO:0000256" key="1">
    <source>
        <dbReference type="ARBA" id="ARBA00012513"/>
    </source>
</evidence>
<proteinExistence type="predicted"/>
<dbReference type="InterPro" id="IPR050236">
    <property type="entry name" value="Ser_Thr_kinase_AGC"/>
</dbReference>
<evidence type="ECO:0000256" key="6">
    <source>
        <dbReference type="ARBA" id="ARBA00022777"/>
    </source>
</evidence>
<accession>A0A8H4PIS2</accession>
<keyword evidence="2" id="KW-0723">Serine/threonine-protein kinase</keyword>
<dbReference type="Gene3D" id="1.10.510.10">
    <property type="entry name" value="Transferase(Phosphotransferase) domain 1"/>
    <property type="match status" value="2"/>
</dbReference>
<feature type="region of interest" description="Disordered" evidence="11">
    <location>
        <begin position="641"/>
        <end position="667"/>
    </location>
</feature>
<dbReference type="FunFam" id="1.10.510.10:FF:000141">
    <property type="entry name" value="Non-specific serine/threonine protein kinase"/>
    <property type="match status" value="1"/>
</dbReference>
<evidence type="ECO:0000256" key="2">
    <source>
        <dbReference type="ARBA" id="ARBA00022527"/>
    </source>
</evidence>
<keyword evidence="6" id="KW-0418">Kinase</keyword>
<keyword evidence="3" id="KW-0597">Phosphoprotein</keyword>
<keyword evidence="4" id="KW-0808">Transferase</keyword>
<dbReference type="GO" id="GO:0004674">
    <property type="term" value="F:protein serine/threonine kinase activity"/>
    <property type="evidence" value="ECO:0007669"/>
    <property type="project" value="UniProtKB-KW"/>
</dbReference>
<feature type="binding site" evidence="10">
    <location>
        <position position="294"/>
    </location>
    <ligand>
        <name>ATP</name>
        <dbReference type="ChEBI" id="CHEBI:30616"/>
    </ligand>
</feature>
<dbReference type="Pfam" id="PF00433">
    <property type="entry name" value="Pkinase_C"/>
    <property type="match status" value="1"/>
</dbReference>
<feature type="compositionally biased region" description="Basic and acidic residues" evidence="11">
    <location>
        <begin position="12"/>
        <end position="22"/>
    </location>
</feature>
<feature type="domain" description="Protein kinase" evidence="12">
    <location>
        <begin position="265"/>
        <end position="568"/>
    </location>
</feature>
<evidence type="ECO:0000259" key="13">
    <source>
        <dbReference type="PROSITE" id="PS51285"/>
    </source>
</evidence>
<comment type="caution">
    <text evidence="14">The sequence shown here is derived from an EMBL/GenBank/DDBJ whole genome shotgun (WGS) entry which is preliminary data.</text>
</comment>
<keyword evidence="7 10" id="KW-0067">ATP-binding</keyword>
<dbReference type="SMART" id="SM00220">
    <property type="entry name" value="S_TKc"/>
    <property type="match status" value="1"/>
</dbReference>
<evidence type="ECO:0000256" key="11">
    <source>
        <dbReference type="SAM" id="MobiDB-lite"/>
    </source>
</evidence>
<gene>
    <name evidence="14" type="ORF">G6O67_008385</name>
</gene>
<protein>
    <recommendedName>
        <fullName evidence="1">non-specific serine/threonine protein kinase</fullName>
        <ecNumber evidence="1">2.7.11.1</ecNumber>
    </recommendedName>
</protein>
<dbReference type="SMART" id="SM00133">
    <property type="entry name" value="S_TK_X"/>
    <property type="match status" value="1"/>
</dbReference>
<organism evidence="14 15">
    <name type="scientific">Ophiocordyceps sinensis</name>
    <dbReference type="NCBI Taxonomy" id="72228"/>
    <lineage>
        <taxon>Eukaryota</taxon>
        <taxon>Fungi</taxon>
        <taxon>Dikarya</taxon>
        <taxon>Ascomycota</taxon>
        <taxon>Pezizomycotina</taxon>
        <taxon>Sordariomycetes</taxon>
        <taxon>Hypocreomycetidae</taxon>
        <taxon>Hypocreales</taxon>
        <taxon>Ophiocordycipitaceae</taxon>
        <taxon>Ophiocordyceps</taxon>
    </lineage>
</organism>